<dbReference type="EMBL" id="FLQU01000338">
    <property type="protein sequence ID" value="SBS84122.1"/>
    <property type="molecule type" value="Genomic_DNA"/>
</dbReference>
<proteinExistence type="predicted"/>
<dbReference type="VEuPathDB" id="PlasmoDB:PocGH01_09053900"/>
<dbReference type="Pfam" id="PF22978">
    <property type="entry name" value="HAD_Pex22"/>
    <property type="match status" value="1"/>
</dbReference>
<dbReference type="Proteomes" id="UP000078546">
    <property type="component" value="Unassembled WGS sequence"/>
</dbReference>
<dbReference type="PANTHER" id="PTHR34126">
    <property type="entry name" value="PEROXISOME BIOGENESIS PROTEIN 22"/>
    <property type="match status" value="1"/>
</dbReference>
<dbReference type="EMBL" id="FLQV01000415">
    <property type="protein sequence ID" value="SBS92254.1"/>
    <property type="molecule type" value="Genomic_DNA"/>
</dbReference>
<protein>
    <recommendedName>
        <fullName evidence="6">Peroxisome assembly protein 22</fullName>
    </recommendedName>
</protein>
<keyword evidence="1" id="KW-1133">Transmembrane helix</keyword>
<accession>A0A1A8VZ34</accession>
<evidence type="ECO:0008006" key="6">
    <source>
        <dbReference type="Google" id="ProtNLM"/>
    </source>
</evidence>
<name>A0A1A8VZ34_PLAOA</name>
<sequence>MPRTCKNGQDCRKYKSYENVEDKNISIFQPILLVGMIFMFYIFYFRIFKRRYDVNNENYRRKINNKNISGKPIISLCLNDIVVKITGNNVNIIESAIEPFNKLSLISELFVIAQVSNDTQEKNIIDLFKRVGLFDKGFKEHRLMFSTTANGRASMIRQLCPLTHVDIDETVIKTLTGKIPNLVQIYGNLNTTDNSNFFTSLQAFTQVICAVATVEGIN</sequence>
<evidence type="ECO:0000256" key="1">
    <source>
        <dbReference type="SAM" id="Phobius"/>
    </source>
</evidence>
<dbReference type="PANTHER" id="PTHR34126:SF1">
    <property type="entry name" value="PEROXISOME BIOGENESIS PROTEIN 22"/>
    <property type="match status" value="1"/>
</dbReference>
<reference evidence="4 5" key="1">
    <citation type="submission" date="2016-05" db="EMBL/GenBank/DDBJ databases">
        <authorList>
            <person name="Naeem Raeece"/>
        </authorList>
    </citation>
    <scope>NUCLEOTIDE SEQUENCE [LARGE SCALE GENOMIC DNA]</scope>
</reference>
<evidence type="ECO:0000313" key="3">
    <source>
        <dbReference type="EMBL" id="SBS92254.1"/>
    </source>
</evidence>
<keyword evidence="1" id="KW-0472">Membrane</keyword>
<reference evidence="2" key="2">
    <citation type="submission" date="2016-05" db="EMBL/GenBank/DDBJ databases">
        <authorList>
            <person name="Lavstsen T."/>
            <person name="Jespersen J.S."/>
        </authorList>
    </citation>
    <scope>NUCLEOTIDE SEQUENCE [LARGE SCALE GENOMIC DNA]</scope>
</reference>
<dbReference type="AlphaFoldDB" id="A0A1A8VZ34"/>
<feature type="transmembrane region" description="Helical" evidence="1">
    <location>
        <begin position="27"/>
        <end position="45"/>
    </location>
</feature>
<evidence type="ECO:0000313" key="5">
    <source>
        <dbReference type="Proteomes" id="UP000078560"/>
    </source>
</evidence>
<keyword evidence="1" id="KW-0812">Transmembrane</keyword>
<dbReference type="InterPro" id="IPR037485">
    <property type="entry name" value="PEX22"/>
</dbReference>
<gene>
    <name evidence="3" type="ORF">POVCU1_022330</name>
    <name evidence="2" type="ORF">POVCU2_0024520</name>
</gene>
<evidence type="ECO:0000313" key="2">
    <source>
        <dbReference type="EMBL" id="SBS84122.1"/>
    </source>
</evidence>
<evidence type="ECO:0000313" key="4">
    <source>
        <dbReference type="Proteomes" id="UP000078546"/>
    </source>
</evidence>
<dbReference type="GO" id="GO:0007031">
    <property type="term" value="P:peroxisome organization"/>
    <property type="evidence" value="ECO:0007669"/>
    <property type="project" value="InterPro"/>
</dbReference>
<organism evidence="2 5">
    <name type="scientific">Plasmodium ovale curtisi</name>
    <dbReference type="NCBI Taxonomy" id="864141"/>
    <lineage>
        <taxon>Eukaryota</taxon>
        <taxon>Sar</taxon>
        <taxon>Alveolata</taxon>
        <taxon>Apicomplexa</taxon>
        <taxon>Aconoidasida</taxon>
        <taxon>Haemosporida</taxon>
        <taxon>Plasmodiidae</taxon>
        <taxon>Plasmodium</taxon>
        <taxon>Plasmodium (Plasmodium)</taxon>
    </lineage>
</organism>
<dbReference type="Proteomes" id="UP000078560">
    <property type="component" value="Unassembled WGS sequence"/>
</dbReference>